<organism evidence="1 2">
    <name type="scientific">Pedobacter metabolipauper</name>
    <dbReference type="NCBI Taxonomy" id="425513"/>
    <lineage>
        <taxon>Bacteria</taxon>
        <taxon>Pseudomonadati</taxon>
        <taxon>Bacteroidota</taxon>
        <taxon>Sphingobacteriia</taxon>
        <taxon>Sphingobacteriales</taxon>
        <taxon>Sphingobacteriaceae</taxon>
        <taxon>Pedobacter</taxon>
    </lineage>
</organism>
<dbReference type="AlphaFoldDB" id="A0A4R6SZ05"/>
<comment type="caution">
    <text evidence="1">The sequence shown here is derived from an EMBL/GenBank/DDBJ whole genome shotgun (WGS) entry which is preliminary data.</text>
</comment>
<dbReference type="InterPro" id="IPR029044">
    <property type="entry name" value="Nucleotide-diphossugar_trans"/>
</dbReference>
<name>A0A4R6SZ05_9SPHI</name>
<sequence length="234" mass="27146">MKLGAVILSRYNSSRLPGKALMEIGEKKVLEYIIERLLQVLSLDEIVIATSNIDSDNPIAEFAEQKGISCFRGSLDHVAERFYLAGKSKNWDYAVRINGDNIFVDTGILKDMIHIANTNQYDLVSNVKGRTFPKGMSVEIVRLDYYASKLSKITQSDLYREHVTLYLYDNDSSTHFYYINEILPEASGLQMALDTMEDLERTKKIMSYFTQEHWNYNMKEIYKIWRHIENESNI</sequence>
<reference evidence="1 2" key="1">
    <citation type="submission" date="2019-03" db="EMBL/GenBank/DDBJ databases">
        <title>Genomic Encyclopedia of Archaeal and Bacterial Type Strains, Phase II (KMG-II): from individual species to whole genera.</title>
        <authorList>
            <person name="Goeker M."/>
        </authorList>
    </citation>
    <scope>NUCLEOTIDE SEQUENCE [LARGE SCALE GENOMIC DNA]</scope>
    <source>
        <strain evidence="1 2">DSM 19035</strain>
    </source>
</reference>
<protein>
    <submittedName>
        <fullName evidence="1">Spore coat polysaccharide biosynthesis protein SpsF</fullName>
    </submittedName>
</protein>
<accession>A0A4R6SZ05</accession>
<dbReference type="RefSeq" id="WP_133575972.1">
    <property type="nucleotide sequence ID" value="NZ_SNYC01000004.1"/>
</dbReference>
<dbReference type="PANTHER" id="PTHR42866:SF1">
    <property type="entry name" value="SPORE COAT POLYSACCHARIDE BIOSYNTHESIS PROTEIN SPSF"/>
    <property type="match status" value="1"/>
</dbReference>
<dbReference type="EMBL" id="SNYC01000004">
    <property type="protein sequence ID" value="TDQ09924.1"/>
    <property type="molecule type" value="Genomic_DNA"/>
</dbReference>
<dbReference type="Gene3D" id="3.90.550.10">
    <property type="entry name" value="Spore Coat Polysaccharide Biosynthesis Protein SpsA, Chain A"/>
    <property type="match status" value="1"/>
</dbReference>
<dbReference type="SUPFAM" id="SSF53448">
    <property type="entry name" value="Nucleotide-diphospho-sugar transferases"/>
    <property type="match status" value="1"/>
</dbReference>
<evidence type="ECO:0000313" key="2">
    <source>
        <dbReference type="Proteomes" id="UP000295620"/>
    </source>
</evidence>
<gene>
    <name evidence="1" type="ORF">ATK78_2083</name>
</gene>
<proteinExistence type="predicted"/>
<dbReference type="Proteomes" id="UP000295620">
    <property type="component" value="Unassembled WGS sequence"/>
</dbReference>
<dbReference type="Pfam" id="PF02348">
    <property type="entry name" value="CTP_transf_3"/>
    <property type="match status" value="1"/>
</dbReference>
<dbReference type="PANTHER" id="PTHR42866">
    <property type="entry name" value="3-DEOXY-MANNO-OCTULOSONATE CYTIDYLYLTRANSFERASE"/>
    <property type="match status" value="1"/>
</dbReference>
<evidence type="ECO:0000313" key="1">
    <source>
        <dbReference type="EMBL" id="TDQ09924.1"/>
    </source>
</evidence>
<dbReference type="GO" id="GO:0005829">
    <property type="term" value="C:cytosol"/>
    <property type="evidence" value="ECO:0007669"/>
    <property type="project" value="TreeGrafter"/>
</dbReference>
<dbReference type="InterPro" id="IPR003329">
    <property type="entry name" value="Cytidylyl_trans"/>
</dbReference>
<dbReference type="OrthoDB" id="9815559at2"/>
<keyword evidence="2" id="KW-1185">Reference proteome</keyword>